<dbReference type="SMART" id="SM00233">
    <property type="entry name" value="PH"/>
    <property type="match status" value="2"/>
</dbReference>
<name>A0A9N9BJ27_9GLOM</name>
<feature type="domain" description="PH" evidence="2">
    <location>
        <begin position="37"/>
        <end position="219"/>
    </location>
</feature>
<feature type="compositionally biased region" description="Low complexity" evidence="1">
    <location>
        <begin position="550"/>
        <end position="569"/>
    </location>
</feature>
<dbReference type="AlphaFoldDB" id="A0A9N9BJ27"/>
<dbReference type="InterPro" id="IPR001849">
    <property type="entry name" value="PH_domain"/>
</dbReference>
<feature type="domain" description="PH" evidence="2">
    <location>
        <begin position="592"/>
        <end position="690"/>
    </location>
</feature>
<gene>
    <name evidence="3" type="ORF">AMORRO_LOCUS6310</name>
</gene>
<feature type="compositionally biased region" description="Basic and acidic residues" evidence="1">
    <location>
        <begin position="702"/>
        <end position="715"/>
    </location>
</feature>
<evidence type="ECO:0000313" key="3">
    <source>
        <dbReference type="EMBL" id="CAG8567526.1"/>
    </source>
</evidence>
<organism evidence="3 4">
    <name type="scientific">Acaulospora morrowiae</name>
    <dbReference type="NCBI Taxonomy" id="94023"/>
    <lineage>
        <taxon>Eukaryota</taxon>
        <taxon>Fungi</taxon>
        <taxon>Fungi incertae sedis</taxon>
        <taxon>Mucoromycota</taxon>
        <taxon>Glomeromycotina</taxon>
        <taxon>Glomeromycetes</taxon>
        <taxon>Diversisporales</taxon>
        <taxon>Acaulosporaceae</taxon>
        <taxon>Acaulospora</taxon>
    </lineage>
</organism>
<dbReference type="PANTHER" id="PTHR42073:SF1">
    <property type="entry name" value="MEIOTIC EXPRESSION UP-REGULATED PROTEIN 6"/>
    <property type="match status" value="1"/>
</dbReference>
<dbReference type="InterPro" id="IPR039712">
    <property type="entry name" value="Meu6"/>
</dbReference>
<dbReference type="CDD" id="cd00821">
    <property type="entry name" value="PH"/>
    <property type="match status" value="1"/>
</dbReference>
<evidence type="ECO:0000259" key="2">
    <source>
        <dbReference type="PROSITE" id="PS50003"/>
    </source>
</evidence>
<dbReference type="Proteomes" id="UP000789342">
    <property type="component" value="Unassembled WGS sequence"/>
</dbReference>
<dbReference type="Pfam" id="PF15406">
    <property type="entry name" value="PH_6"/>
    <property type="match status" value="1"/>
</dbReference>
<dbReference type="Gene3D" id="2.30.29.30">
    <property type="entry name" value="Pleckstrin-homology domain (PH domain)/Phosphotyrosine-binding domain (PTB)"/>
    <property type="match status" value="2"/>
</dbReference>
<evidence type="ECO:0000313" key="4">
    <source>
        <dbReference type="Proteomes" id="UP000789342"/>
    </source>
</evidence>
<dbReference type="Pfam" id="PF00169">
    <property type="entry name" value="PH"/>
    <property type="match status" value="1"/>
</dbReference>
<feature type="region of interest" description="Disordered" evidence="1">
    <location>
        <begin position="767"/>
        <end position="812"/>
    </location>
</feature>
<dbReference type="SUPFAM" id="SSF50729">
    <property type="entry name" value="PH domain-like"/>
    <property type="match status" value="2"/>
</dbReference>
<comment type="caution">
    <text evidence="3">The sequence shown here is derived from an EMBL/GenBank/DDBJ whole genome shotgun (WGS) entry which is preliminary data.</text>
</comment>
<dbReference type="InterPro" id="IPR011993">
    <property type="entry name" value="PH-like_dom_sf"/>
</dbReference>
<dbReference type="OrthoDB" id="5593352at2759"/>
<dbReference type="PANTHER" id="PTHR42073">
    <property type="entry name" value="MEIOTIC EXPRESSION UP-REGULATED PROTEIN 6"/>
    <property type="match status" value="1"/>
</dbReference>
<feature type="region of interest" description="Disordered" evidence="1">
    <location>
        <begin position="1"/>
        <end position="43"/>
    </location>
</feature>
<feature type="compositionally biased region" description="Polar residues" evidence="1">
    <location>
        <begin position="89"/>
        <end position="100"/>
    </location>
</feature>
<sequence length="812" mass="91187">MTDNVTSTSAAVEPEKVTKEEETEVIQTPTPKETEDDPIENGTLEKRSISVPYLFNWNARYFAFGTSETKYSVENLRQYYKKTRRTIRQSHGSPSATSPEETPAEEGAKTSTAAATEASGETSQVKNDDPKRALHALCANIAHASQTGKGLLFYYKSSDHTNEPHGIINLKFVKEVKECGTSGKAHEFKIITEYREYVLKAENETTKKRWIKTIQAKAQEAKEYPLPETEEYKSVYDQVCKLTQSRVVSQERFLKEGGGVTSDSENYTSGEDTEVKSKRKYLSFIGGRRPEKTAKTEKTEATTTTTNTTTINEIAEIVEESGEKPPERRPSLFFTNFFGGGKKSEKDKEIKESVEETVVAETSTAAETKVEVVNTETTIDKVEKVEASPTVQKFSFKKFFSRSTSEPKVEAAEQTVLETAEIVAEETAEGATKVTEETTKAIEETVVTEEATKVTEETTKAIEEVAEKITDGAENPDEEADKVDIKPESSNPKKATAGIFRRVTQVFKRTIVDDSGPTRDVPETAAGSSTEKEETEDSTKEVSKKRLSKQTQPVQPEEVEPETQPTTTTIESAADATDNKESENLVLKKIESPRKYGQLDKLTKRKVNLRKTYKPRYFVFTQEGTLNYYTSEKDESEPKKIPITHEVKITKVEDKQTEFEIDTKSKGYKLVAPSETERNEWITVLEDYRKSLPVTDPSSSKAPEKKVEEVQTEATETKEIVTEKIEEIVGETVVKTEVEITEVKSEVKSEEKTLEITEEKTVVITEKTKEITEEKPEKEIEEKPAETVEEKPTEVIEEKTTVETSTTSDEKQ</sequence>
<feature type="compositionally biased region" description="Low complexity" evidence="1">
    <location>
        <begin position="802"/>
        <end position="812"/>
    </location>
</feature>
<accession>A0A9N9BJ27</accession>
<keyword evidence="4" id="KW-1185">Reference proteome</keyword>
<feature type="compositionally biased region" description="Polar residues" evidence="1">
    <location>
        <begin position="1"/>
        <end position="10"/>
    </location>
</feature>
<protein>
    <submittedName>
        <fullName evidence="3">16729_t:CDS:1</fullName>
    </submittedName>
</protein>
<reference evidence="3" key="1">
    <citation type="submission" date="2021-06" db="EMBL/GenBank/DDBJ databases">
        <authorList>
            <person name="Kallberg Y."/>
            <person name="Tangrot J."/>
            <person name="Rosling A."/>
        </authorList>
    </citation>
    <scope>NUCLEOTIDE SEQUENCE</scope>
    <source>
        <strain evidence="3">CL551</strain>
    </source>
</reference>
<feature type="compositionally biased region" description="Basic and acidic residues" evidence="1">
    <location>
        <begin position="510"/>
        <end position="522"/>
    </location>
</feature>
<feature type="region of interest" description="Disordered" evidence="1">
    <location>
        <begin position="692"/>
        <end position="715"/>
    </location>
</feature>
<feature type="compositionally biased region" description="Low complexity" evidence="1">
    <location>
        <begin position="109"/>
        <end position="123"/>
    </location>
</feature>
<evidence type="ECO:0000256" key="1">
    <source>
        <dbReference type="SAM" id="MobiDB-lite"/>
    </source>
</evidence>
<dbReference type="InterPro" id="IPR039483">
    <property type="entry name" value="Meu6_PH_dom"/>
</dbReference>
<proteinExistence type="predicted"/>
<dbReference type="PROSITE" id="PS50003">
    <property type="entry name" value="PH_DOMAIN"/>
    <property type="match status" value="2"/>
</dbReference>
<feature type="region of interest" description="Disordered" evidence="1">
    <location>
        <begin position="464"/>
        <end position="584"/>
    </location>
</feature>
<feature type="compositionally biased region" description="Basic and acidic residues" evidence="1">
    <location>
        <begin position="767"/>
        <end position="801"/>
    </location>
</feature>
<feature type="region of interest" description="Disordered" evidence="1">
    <location>
        <begin position="84"/>
        <end position="128"/>
    </location>
</feature>
<dbReference type="EMBL" id="CAJVPV010004144">
    <property type="protein sequence ID" value="CAG8567526.1"/>
    <property type="molecule type" value="Genomic_DNA"/>
</dbReference>